<dbReference type="Gene3D" id="6.10.140.2180">
    <property type="match status" value="1"/>
</dbReference>
<evidence type="ECO:0000313" key="3">
    <source>
        <dbReference type="Proteomes" id="UP001239085"/>
    </source>
</evidence>
<gene>
    <name evidence="2" type="ORF">QFZ46_003061</name>
</gene>
<dbReference type="Pfam" id="PF12840">
    <property type="entry name" value="HTH_20"/>
    <property type="match status" value="1"/>
</dbReference>
<keyword evidence="2" id="KW-0238">DNA-binding</keyword>
<accession>A0ABU0PC31</accession>
<dbReference type="RefSeq" id="WP_307363084.1">
    <property type="nucleotide sequence ID" value="NZ_JAUSXK010000001.1"/>
</dbReference>
<dbReference type="InterPro" id="IPR036390">
    <property type="entry name" value="WH_DNA-bd_sf"/>
</dbReference>
<comment type="caution">
    <text evidence="2">The sequence shown here is derived from an EMBL/GenBank/DDBJ whole genome shotgun (WGS) entry which is preliminary data.</text>
</comment>
<proteinExistence type="predicted"/>
<organism evidence="2 3">
    <name type="scientific">Microbacterium murale</name>
    <dbReference type="NCBI Taxonomy" id="1081040"/>
    <lineage>
        <taxon>Bacteria</taxon>
        <taxon>Bacillati</taxon>
        <taxon>Actinomycetota</taxon>
        <taxon>Actinomycetes</taxon>
        <taxon>Micrococcales</taxon>
        <taxon>Microbacteriaceae</taxon>
        <taxon>Microbacterium</taxon>
    </lineage>
</organism>
<evidence type="ECO:0000256" key="1">
    <source>
        <dbReference type="SAM" id="MobiDB-lite"/>
    </source>
</evidence>
<dbReference type="GO" id="GO:0003677">
    <property type="term" value="F:DNA binding"/>
    <property type="evidence" value="ECO:0007669"/>
    <property type="project" value="UniProtKB-KW"/>
</dbReference>
<dbReference type="SUPFAM" id="SSF46785">
    <property type="entry name" value="Winged helix' DNA-binding domain"/>
    <property type="match status" value="1"/>
</dbReference>
<reference evidence="2 3" key="1">
    <citation type="submission" date="2023-07" db="EMBL/GenBank/DDBJ databases">
        <title>Comparative genomics of wheat-associated soil bacteria to identify genetic determinants of phenazine resistance.</title>
        <authorList>
            <person name="Mouncey N."/>
        </authorList>
    </citation>
    <scope>NUCLEOTIDE SEQUENCE [LARGE SCALE GENOMIC DNA]</scope>
    <source>
        <strain evidence="2 3">W2I7</strain>
    </source>
</reference>
<dbReference type="Gene3D" id="1.10.10.10">
    <property type="entry name" value="Winged helix-like DNA-binding domain superfamily/Winged helix DNA-binding domain"/>
    <property type="match status" value="1"/>
</dbReference>
<sequence>MTSSSSLMHPVRLRIVQSLLGVPDGLTTQQMYERLTDVPIATLYRHVSHLVEHRLIEVVGERQARGASERTYRIAPGFANPTAQELRSAGKGELLTMFTVFSSGLAKDFESYLVDETADLAEDRVNFAQAEFWATNEEVDAFLAALMQALRPLMANEPGDGRRQRKLTTVLIPHPQVGDGPTRGPVEH</sequence>
<dbReference type="EMBL" id="JAUSXK010000001">
    <property type="protein sequence ID" value="MDQ0644901.1"/>
    <property type="molecule type" value="Genomic_DNA"/>
</dbReference>
<name>A0ABU0PC31_9MICO</name>
<dbReference type="InterPro" id="IPR036388">
    <property type="entry name" value="WH-like_DNA-bd_sf"/>
</dbReference>
<keyword evidence="3" id="KW-1185">Reference proteome</keyword>
<dbReference type="Proteomes" id="UP001239085">
    <property type="component" value="Unassembled WGS sequence"/>
</dbReference>
<feature type="region of interest" description="Disordered" evidence="1">
    <location>
        <begin position="168"/>
        <end position="188"/>
    </location>
</feature>
<evidence type="ECO:0000313" key="2">
    <source>
        <dbReference type="EMBL" id="MDQ0644901.1"/>
    </source>
</evidence>
<protein>
    <submittedName>
        <fullName evidence="2">DNA-binding transcriptional ArsR family regulator</fullName>
    </submittedName>
</protein>